<protein>
    <submittedName>
        <fullName evidence="2">Uncharacterized protein</fullName>
    </submittedName>
</protein>
<dbReference type="AlphaFoldDB" id="A0A371IK72"/>
<dbReference type="RefSeq" id="WP_068913846.1">
    <property type="nucleotide sequence ID" value="NZ_MBEW02000018.1"/>
</dbReference>
<comment type="caution">
    <text evidence="2">The sequence shown here is derived from an EMBL/GenBank/DDBJ whole genome shotgun (WGS) entry which is preliminary data.</text>
</comment>
<evidence type="ECO:0000313" key="3">
    <source>
        <dbReference type="Proteomes" id="UP000093352"/>
    </source>
</evidence>
<organism evidence="2 3">
    <name type="scientific">Criibacterium bergeronii</name>
    <dbReference type="NCBI Taxonomy" id="1871336"/>
    <lineage>
        <taxon>Bacteria</taxon>
        <taxon>Bacillati</taxon>
        <taxon>Bacillota</taxon>
        <taxon>Clostridia</taxon>
        <taxon>Peptostreptococcales</taxon>
        <taxon>Filifactoraceae</taxon>
        <taxon>Criibacterium</taxon>
    </lineage>
</organism>
<dbReference type="Proteomes" id="UP000093352">
    <property type="component" value="Unassembled WGS sequence"/>
</dbReference>
<sequence>MKDKVKNDILKNKGSVTYIGGCGDTHEKVAQANAINKAKREKEAKQRKNLLERSQQETYQQRLLIERKNQDRILVDFLKENGLYIMTNDVTASSYAVSSHGIYENKINNYN</sequence>
<reference evidence="2 3" key="1">
    <citation type="journal article" date="2016" name="Genome Announc.">
        <title>Draft Genome Sequence of Criibacterium bergeronii gen. nov., sp. nov., Strain CCRI-22567T, Isolated from a Vaginal Sample from a Woman with Bacterial Vaginosis.</title>
        <authorList>
            <person name="Maheux A.F."/>
            <person name="Berube E."/>
            <person name="Boudreau D.K."/>
            <person name="Raymond F."/>
            <person name="Corbeil J."/>
            <person name="Roy P.H."/>
            <person name="Boissinot M."/>
            <person name="Omar R.F."/>
        </authorList>
    </citation>
    <scope>NUCLEOTIDE SEQUENCE [LARGE SCALE GENOMIC DNA]</scope>
    <source>
        <strain evidence="2 3">CCRI-22567</strain>
    </source>
</reference>
<keyword evidence="3" id="KW-1185">Reference proteome</keyword>
<evidence type="ECO:0000256" key="1">
    <source>
        <dbReference type="SAM" id="Coils"/>
    </source>
</evidence>
<evidence type="ECO:0000313" key="2">
    <source>
        <dbReference type="EMBL" id="RDY20888.1"/>
    </source>
</evidence>
<dbReference type="STRING" id="1871336.BBG48_04325"/>
<dbReference type="EMBL" id="MBEW02000018">
    <property type="protein sequence ID" value="RDY20888.1"/>
    <property type="molecule type" value="Genomic_DNA"/>
</dbReference>
<keyword evidence="1" id="KW-0175">Coiled coil</keyword>
<accession>A0A371IK72</accession>
<gene>
    <name evidence="2" type="ORF">BBG48_007835</name>
</gene>
<proteinExistence type="predicted"/>
<feature type="coiled-coil region" evidence="1">
    <location>
        <begin position="28"/>
        <end position="57"/>
    </location>
</feature>
<name>A0A371IK72_9FIRM</name>